<comment type="subunit">
    <text evidence="2">Monomer.</text>
</comment>
<dbReference type="EMBL" id="JAACJL010000045">
    <property type="protein sequence ID" value="KAF4613896.1"/>
    <property type="molecule type" value="Genomic_DNA"/>
</dbReference>
<comment type="similarity">
    <text evidence="1">Belongs to the GMC oxidoreductase family.</text>
</comment>
<dbReference type="InterPro" id="IPR036188">
    <property type="entry name" value="FAD/NAD-bd_sf"/>
</dbReference>
<accession>A0A8H4QN89</accession>
<dbReference type="Gene3D" id="3.50.50.60">
    <property type="entry name" value="FAD/NAD(P)-binding domain"/>
    <property type="match status" value="1"/>
</dbReference>
<evidence type="ECO:0000313" key="5">
    <source>
        <dbReference type="Proteomes" id="UP000521872"/>
    </source>
</evidence>
<dbReference type="GO" id="GO:0016614">
    <property type="term" value="F:oxidoreductase activity, acting on CH-OH group of donors"/>
    <property type="evidence" value="ECO:0007669"/>
    <property type="project" value="InterPro"/>
</dbReference>
<protein>
    <recommendedName>
        <fullName evidence="3">Glucose-methanol-choline oxidoreductase N-terminal domain-containing protein</fullName>
    </recommendedName>
</protein>
<feature type="domain" description="Glucose-methanol-choline oxidoreductase N-terminal" evidence="3">
    <location>
        <begin position="78"/>
        <end position="232"/>
    </location>
</feature>
<gene>
    <name evidence="4" type="ORF">D9613_007491</name>
</gene>
<dbReference type="PANTHER" id="PTHR11552:SF119">
    <property type="entry name" value="GLUCOSE-METHANOL-CHOLINE OXIDOREDUCTASE N-TERMINAL DOMAIN-CONTAINING PROTEIN"/>
    <property type="match status" value="1"/>
</dbReference>
<sequence length="272" mass="30503">MGRASSCIAASRLAEADPDLKFLYTAPLTYYCLPKVLEAGPHSRELDYHVQPGRYLSNLLIPREVFSFHLGKGGKGTGERMHVVPSGRALGGGSSVNSYIRIVMMYMRPAPSDYDDWETNHGNKGWGSKELIPLLKKAETYQPNPHHPSHGYSGPLKISFASGHRNVGEELIEVGTAIDKSQSRAPDLNAFDSTGSTTGRYIDSNTGRRSDTAHDYIYNKDLKNLTIQRHRRKSQVRTNLWKPANTFRNHNKPRLHRNIRDQCKGSQGFHGF</sequence>
<proteinExistence type="inferred from homology"/>
<dbReference type="AlphaFoldDB" id="A0A8H4QN89"/>
<dbReference type="Proteomes" id="UP000521872">
    <property type="component" value="Unassembled WGS sequence"/>
</dbReference>
<dbReference type="Gene3D" id="3.30.410.40">
    <property type="match status" value="1"/>
</dbReference>
<organism evidence="4 5">
    <name type="scientific">Agrocybe pediades</name>
    <dbReference type="NCBI Taxonomy" id="84607"/>
    <lineage>
        <taxon>Eukaryota</taxon>
        <taxon>Fungi</taxon>
        <taxon>Dikarya</taxon>
        <taxon>Basidiomycota</taxon>
        <taxon>Agaricomycotina</taxon>
        <taxon>Agaricomycetes</taxon>
        <taxon>Agaricomycetidae</taxon>
        <taxon>Agaricales</taxon>
        <taxon>Agaricineae</taxon>
        <taxon>Strophariaceae</taxon>
        <taxon>Agrocybe</taxon>
    </lineage>
</organism>
<dbReference type="InterPro" id="IPR012132">
    <property type="entry name" value="GMC_OxRdtase"/>
</dbReference>
<name>A0A8H4QN89_9AGAR</name>
<evidence type="ECO:0000256" key="1">
    <source>
        <dbReference type="ARBA" id="ARBA00010790"/>
    </source>
</evidence>
<dbReference type="GO" id="GO:0050660">
    <property type="term" value="F:flavin adenine dinucleotide binding"/>
    <property type="evidence" value="ECO:0007669"/>
    <property type="project" value="InterPro"/>
</dbReference>
<keyword evidence="5" id="KW-1185">Reference proteome</keyword>
<dbReference type="Pfam" id="PF00732">
    <property type="entry name" value="GMC_oxred_N"/>
    <property type="match status" value="1"/>
</dbReference>
<dbReference type="InterPro" id="IPR000172">
    <property type="entry name" value="GMC_OxRdtase_N"/>
</dbReference>
<evidence type="ECO:0000256" key="2">
    <source>
        <dbReference type="ARBA" id="ARBA00011245"/>
    </source>
</evidence>
<comment type="caution">
    <text evidence="4">The sequence shown here is derived from an EMBL/GenBank/DDBJ whole genome shotgun (WGS) entry which is preliminary data.</text>
</comment>
<dbReference type="SUPFAM" id="SSF51905">
    <property type="entry name" value="FAD/NAD(P)-binding domain"/>
    <property type="match status" value="1"/>
</dbReference>
<reference evidence="4 5" key="1">
    <citation type="submission" date="2019-12" db="EMBL/GenBank/DDBJ databases">
        <authorList>
            <person name="Floudas D."/>
            <person name="Bentzer J."/>
            <person name="Ahren D."/>
            <person name="Johansson T."/>
            <person name="Persson P."/>
            <person name="Tunlid A."/>
        </authorList>
    </citation>
    <scope>NUCLEOTIDE SEQUENCE [LARGE SCALE GENOMIC DNA]</scope>
    <source>
        <strain evidence="4 5">CBS 102.39</strain>
    </source>
</reference>
<evidence type="ECO:0000259" key="3">
    <source>
        <dbReference type="Pfam" id="PF00732"/>
    </source>
</evidence>
<evidence type="ECO:0000313" key="4">
    <source>
        <dbReference type="EMBL" id="KAF4613896.1"/>
    </source>
</evidence>
<dbReference type="PANTHER" id="PTHR11552">
    <property type="entry name" value="GLUCOSE-METHANOL-CHOLINE GMC OXIDOREDUCTASE"/>
    <property type="match status" value="1"/>
</dbReference>